<dbReference type="PANTHER" id="PTHR24126">
    <property type="entry name" value="ANKYRIN REPEAT, PH AND SEC7 DOMAIN CONTAINING PROTEIN SECG-RELATED"/>
    <property type="match status" value="1"/>
</dbReference>
<dbReference type="PROSITE" id="PS50297">
    <property type="entry name" value="ANK_REP_REGION"/>
    <property type="match status" value="3"/>
</dbReference>
<dbReference type="Gene3D" id="1.25.40.20">
    <property type="entry name" value="Ankyrin repeat-containing domain"/>
    <property type="match status" value="1"/>
</dbReference>
<evidence type="ECO:0000256" key="1">
    <source>
        <dbReference type="ARBA" id="ARBA00004123"/>
    </source>
</evidence>
<keyword evidence="10" id="KW-1185">Reference proteome</keyword>
<dbReference type="GO" id="GO:0005634">
    <property type="term" value="C:nucleus"/>
    <property type="evidence" value="ECO:0007669"/>
    <property type="project" value="UniProtKB-SubCell"/>
</dbReference>
<feature type="non-terminal residue" evidence="9">
    <location>
        <position position="1"/>
    </location>
</feature>
<proteinExistence type="predicted"/>
<sequence>YIVSCLHLQVTGKKVDDKETGSFLPEDFKNGEYEAAVRLEKQEDLKTVPEHSLARGDLDYEKEKKLEAELKKKKLQARSKLENLEDLEKIIELKKKKRCKKVKVPVLKKPEPEVITGPVDIPTFFKAALENKLPVIEKYLSDKGDPNVCDKFKRTALHRACSEGHLEVVKKLVEAGAQLEQKDMLHSTALHWACRGGNLDVLKFLLDKGININARDKLLSTPLHVAVRTGRYDCGEHLIACEADLNAKDRERTRTWPSLDEIKYSSVSFHQEGKTPMDLVLQWQNGTKEIFNSLKDNSKKSAHLGKF</sequence>
<dbReference type="Pfam" id="PF12796">
    <property type="entry name" value="Ank_2"/>
    <property type="match status" value="1"/>
</dbReference>
<evidence type="ECO:0000256" key="5">
    <source>
        <dbReference type="ARBA" id="ARBA00023242"/>
    </source>
</evidence>
<accession>A0A7K7RCP5</accession>
<comment type="caution">
    <text evidence="9">The sequence shown here is derived from an EMBL/GenBank/DDBJ whole genome shotgun (WGS) entry which is preliminary data.</text>
</comment>
<dbReference type="GO" id="GO:0061629">
    <property type="term" value="F:RNA polymerase II-specific DNA-binding transcription factor binding"/>
    <property type="evidence" value="ECO:0007669"/>
    <property type="project" value="TreeGrafter"/>
</dbReference>
<dbReference type="FunFam" id="1.25.40.20:FF:000183">
    <property type="entry name" value="ankyrin repeat domain-containing protein 1"/>
    <property type="match status" value="1"/>
</dbReference>
<evidence type="ECO:0000256" key="4">
    <source>
        <dbReference type="ARBA" id="ARBA00023054"/>
    </source>
</evidence>
<keyword evidence="4 8" id="KW-0175">Coiled coil</keyword>
<feature type="repeat" description="ANK" evidence="7">
    <location>
        <begin position="185"/>
        <end position="217"/>
    </location>
</feature>
<name>A0A7K7RCP5_9PASS</name>
<dbReference type="PROSITE" id="PS50088">
    <property type="entry name" value="ANK_REPEAT"/>
    <property type="match status" value="3"/>
</dbReference>
<keyword evidence="2" id="KW-0677">Repeat</keyword>
<dbReference type="Pfam" id="PF00023">
    <property type="entry name" value="Ank"/>
    <property type="match status" value="1"/>
</dbReference>
<evidence type="ECO:0000256" key="2">
    <source>
        <dbReference type="ARBA" id="ARBA00022737"/>
    </source>
</evidence>
<evidence type="ECO:0000256" key="3">
    <source>
        <dbReference type="ARBA" id="ARBA00023043"/>
    </source>
</evidence>
<dbReference type="EMBL" id="VZSU01000125">
    <property type="protein sequence ID" value="NWZ89867.1"/>
    <property type="molecule type" value="Genomic_DNA"/>
</dbReference>
<keyword evidence="5" id="KW-0539">Nucleus</keyword>
<dbReference type="InterPro" id="IPR036770">
    <property type="entry name" value="Ankyrin_rpt-contain_sf"/>
</dbReference>
<dbReference type="GO" id="GO:0006357">
    <property type="term" value="P:regulation of transcription by RNA polymerase II"/>
    <property type="evidence" value="ECO:0007669"/>
    <property type="project" value="TreeGrafter"/>
</dbReference>
<evidence type="ECO:0000256" key="7">
    <source>
        <dbReference type="PROSITE-ProRule" id="PRU00023"/>
    </source>
</evidence>
<dbReference type="PRINTS" id="PR01415">
    <property type="entry name" value="ANKYRIN"/>
</dbReference>
<dbReference type="AlphaFoldDB" id="A0A7K7RCP5"/>
<keyword evidence="3 7" id="KW-0040">ANK repeat</keyword>
<dbReference type="PANTHER" id="PTHR24126:SF7">
    <property type="entry name" value="ANKYRIN REPEAT DOMAIN-CONTAINING PROTEIN 1"/>
    <property type="match status" value="1"/>
</dbReference>
<evidence type="ECO:0000313" key="10">
    <source>
        <dbReference type="Proteomes" id="UP000549091"/>
    </source>
</evidence>
<feature type="non-terminal residue" evidence="9">
    <location>
        <position position="307"/>
    </location>
</feature>
<dbReference type="Proteomes" id="UP000549091">
    <property type="component" value="Unassembled WGS sequence"/>
</dbReference>
<dbReference type="SUPFAM" id="SSF48403">
    <property type="entry name" value="Ankyrin repeat"/>
    <property type="match status" value="1"/>
</dbReference>
<evidence type="ECO:0000256" key="8">
    <source>
        <dbReference type="SAM" id="Coils"/>
    </source>
</evidence>
<evidence type="ECO:0000313" key="9">
    <source>
        <dbReference type="EMBL" id="NWZ89867.1"/>
    </source>
</evidence>
<dbReference type="SMART" id="SM00248">
    <property type="entry name" value="ANK"/>
    <property type="match status" value="4"/>
</dbReference>
<feature type="repeat" description="ANK" evidence="7">
    <location>
        <begin position="152"/>
        <end position="184"/>
    </location>
</feature>
<dbReference type="GO" id="GO:0005737">
    <property type="term" value="C:cytoplasm"/>
    <property type="evidence" value="ECO:0007669"/>
    <property type="project" value="UniProtKB-ARBA"/>
</dbReference>
<evidence type="ECO:0000256" key="6">
    <source>
        <dbReference type="ARBA" id="ARBA00039564"/>
    </source>
</evidence>
<reference evidence="9 10" key="1">
    <citation type="submission" date="2019-09" db="EMBL/GenBank/DDBJ databases">
        <title>Bird 10,000 Genomes (B10K) Project - Family phase.</title>
        <authorList>
            <person name="Zhang G."/>
        </authorList>
    </citation>
    <scope>NUCLEOTIDE SEQUENCE [LARGE SCALE GENOMIC DNA]</scope>
    <source>
        <strain evidence="9">OUT-0053</strain>
        <tissue evidence="9">Muscle</tissue>
    </source>
</reference>
<organism evidence="9 10">
    <name type="scientific">Nesospiza acunhae</name>
    <dbReference type="NCBI Taxonomy" id="381881"/>
    <lineage>
        <taxon>Eukaryota</taxon>
        <taxon>Metazoa</taxon>
        <taxon>Chordata</taxon>
        <taxon>Craniata</taxon>
        <taxon>Vertebrata</taxon>
        <taxon>Euteleostomi</taxon>
        <taxon>Archelosauria</taxon>
        <taxon>Archosauria</taxon>
        <taxon>Dinosauria</taxon>
        <taxon>Saurischia</taxon>
        <taxon>Theropoda</taxon>
        <taxon>Coelurosauria</taxon>
        <taxon>Aves</taxon>
        <taxon>Neognathae</taxon>
        <taxon>Neoaves</taxon>
        <taxon>Telluraves</taxon>
        <taxon>Australaves</taxon>
        <taxon>Passeriformes</taxon>
        <taxon>Thraupidae</taxon>
        <taxon>Nesospiza</taxon>
    </lineage>
</organism>
<feature type="coiled-coil region" evidence="8">
    <location>
        <begin position="58"/>
        <end position="97"/>
    </location>
</feature>
<protein>
    <recommendedName>
        <fullName evidence="6">Ankyrin repeat domain-containing protein 1</fullName>
    </recommendedName>
</protein>
<gene>
    <name evidence="9" type="primary">Ankrd1</name>
    <name evidence="9" type="ORF">NESACU_R03290</name>
</gene>
<dbReference type="InterPro" id="IPR002110">
    <property type="entry name" value="Ankyrin_rpt"/>
</dbReference>
<feature type="repeat" description="ANK" evidence="7">
    <location>
        <begin position="218"/>
        <end position="250"/>
    </location>
</feature>
<comment type="subcellular location">
    <subcellularLocation>
        <location evidence="1">Nucleus</location>
    </subcellularLocation>
</comment>